<feature type="domain" description="Nudix hydrolase" evidence="1">
    <location>
        <begin position="138"/>
        <end position="284"/>
    </location>
</feature>
<dbReference type="Proteomes" id="UP000799436">
    <property type="component" value="Unassembled WGS sequence"/>
</dbReference>
<dbReference type="Gene3D" id="3.90.79.10">
    <property type="entry name" value="Nucleoside Triphosphate Pyrophosphohydrolase"/>
    <property type="match status" value="1"/>
</dbReference>
<organism evidence="2 3">
    <name type="scientific">Teratosphaeria nubilosa</name>
    <dbReference type="NCBI Taxonomy" id="161662"/>
    <lineage>
        <taxon>Eukaryota</taxon>
        <taxon>Fungi</taxon>
        <taxon>Dikarya</taxon>
        <taxon>Ascomycota</taxon>
        <taxon>Pezizomycotina</taxon>
        <taxon>Dothideomycetes</taxon>
        <taxon>Dothideomycetidae</taxon>
        <taxon>Mycosphaerellales</taxon>
        <taxon>Teratosphaeriaceae</taxon>
        <taxon>Teratosphaeria</taxon>
    </lineage>
</organism>
<dbReference type="SUPFAM" id="SSF55811">
    <property type="entry name" value="Nudix"/>
    <property type="match status" value="1"/>
</dbReference>
<name>A0A6G1L527_9PEZI</name>
<dbReference type="CDD" id="cd03676">
    <property type="entry name" value="NUDIX_Tnr3_like"/>
    <property type="match status" value="1"/>
</dbReference>
<proteinExistence type="predicted"/>
<dbReference type="PROSITE" id="PS51462">
    <property type="entry name" value="NUDIX"/>
    <property type="match status" value="1"/>
</dbReference>
<dbReference type="OrthoDB" id="10261522at2759"/>
<reference evidence="2" key="1">
    <citation type="journal article" date="2020" name="Stud. Mycol.">
        <title>101 Dothideomycetes genomes: a test case for predicting lifestyles and emergence of pathogens.</title>
        <authorList>
            <person name="Haridas S."/>
            <person name="Albert R."/>
            <person name="Binder M."/>
            <person name="Bloem J."/>
            <person name="Labutti K."/>
            <person name="Salamov A."/>
            <person name="Andreopoulos B."/>
            <person name="Baker S."/>
            <person name="Barry K."/>
            <person name="Bills G."/>
            <person name="Bluhm B."/>
            <person name="Cannon C."/>
            <person name="Castanera R."/>
            <person name="Culley D."/>
            <person name="Daum C."/>
            <person name="Ezra D."/>
            <person name="Gonzalez J."/>
            <person name="Henrissat B."/>
            <person name="Kuo A."/>
            <person name="Liang C."/>
            <person name="Lipzen A."/>
            <person name="Lutzoni F."/>
            <person name="Magnuson J."/>
            <person name="Mondo S."/>
            <person name="Nolan M."/>
            <person name="Ohm R."/>
            <person name="Pangilinan J."/>
            <person name="Park H.-J."/>
            <person name="Ramirez L."/>
            <person name="Alfaro M."/>
            <person name="Sun H."/>
            <person name="Tritt A."/>
            <person name="Yoshinaga Y."/>
            <person name="Zwiers L.-H."/>
            <person name="Turgeon B."/>
            <person name="Goodwin S."/>
            <person name="Spatafora J."/>
            <person name="Crous P."/>
            <person name="Grigoriev I."/>
        </authorList>
    </citation>
    <scope>NUCLEOTIDE SEQUENCE</scope>
    <source>
        <strain evidence="2">CBS 116005</strain>
    </source>
</reference>
<dbReference type="InterPro" id="IPR000086">
    <property type="entry name" value="NUDIX_hydrolase_dom"/>
</dbReference>
<dbReference type="InterPro" id="IPR015797">
    <property type="entry name" value="NUDIX_hydrolase-like_dom_sf"/>
</dbReference>
<evidence type="ECO:0000313" key="2">
    <source>
        <dbReference type="EMBL" id="KAF2767926.1"/>
    </source>
</evidence>
<evidence type="ECO:0000313" key="3">
    <source>
        <dbReference type="Proteomes" id="UP000799436"/>
    </source>
</evidence>
<dbReference type="FunFam" id="3.90.79.10:FF:000019">
    <property type="entry name" value="Thiamin pyrophosphokinase, putative"/>
    <property type="match status" value="1"/>
</dbReference>
<protein>
    <recommendedName>
        <fullName evidence="1">Nudix hydrolase domain-containing protein</fullName>
    </recommendedName>
</protein>
<gene>
    <name evidence="2" type="ORF">EJ03DRAFT_390195</name>
</gene>
<dbReference type="EMBL" id="ML995850">
    <property type="protein sequence ID" value="KAF2767926.1"/>
    <property type="molecule type" value="Genomic_DNA"/>
</dbReference>
<evidence type="ECO:0000259" key="1">
    <source>
        <dbReference type="PROSITE" id="PS51462"/>
    </source>
</evidence>
<sequence length="317" mass="35173">MTTPRAASQSATSSHQSDFNIRLSQPPASYYKLHLPQDDQPHGYLIPSVVEHMPWTTDFAIDHQQRTVVLQDASNGSDTATTVNQAFARLINICVDNNIFSAICGRHSEPFAIPSARYPQPVYLERFAANLFGITCRGAHLVCYTMSTDEGMKLWIPRRAEHLFTYPGMLDATVAGGVKSGVPPFQTITEEADEEASLPADVVRKHAKSRGVISHMSLTGKGFSGEQGLVVPDYIYVYDMELPPDMIPKPHDDEVGSFTSMTVEEVKAALLREEFKPDSAAVIVDFFITHSVLTAENCPDFVEISMRLHRRLPFRTG</sequence>
<keyword evidence="3" id="KW-1185">Reference proteome</keyword>
<dbReference type="GO" id="GO:0044715">
    <property type="term" value="F:8-oxo-dGDP phosphatase activity"/>
    <property type="evidence" value="ECO:0007669"/>
    <property type="project" value="UniProtKB-ARBA"/>
</dbReference>
<accession>A0A6G1L527</accession>
<dbReference type="AlphaFoldDB" id="A0A6G1L527"/>